<dbReference type="PANTHER" id="PTHR31642">
    <property type="entry name" value="TRICHOTHECENE 3-O-ACETYLTRANSFERASE"/>
    <property type="match status" value="1"/>
</dbReference>
<keyword evidence="4" id="KW-1185">Reference proteome</keyword>
<proteinExistence type="predicted"/>
<evidence type="ECO:0000256" key="1">
    <source>
        <dbReference type="ARBA" id="ARBA00022679"/>
    </source>
</evidence>
<gene>
    <name evidence="3" type="ORF">B0T22DRAFT_429792</name>
</gene>
<dbReference type="PANTHER" id="PTHR31642:SF310">
    <property type="entry name" value="FATTY ALCOHOL:CAFFEOYL-COA ACYLTRANSFERASE"/>
    <property type="match status" value="1"/>
</dbReference>
<dbReference type="AlphaFoldDB" id="A0AAE0X662"/>
<reference evidence="3" key="2">
    <citation type="submission" date="2023-06" db="EMBL/GenBank/DDBJ databases">
        <authorList>
            <consortium name="Lawrence Berkeley National Laboratory"/>
            <person name="Haridas S."/>
            <person name="Hensen N."/>
            <person name="Bonometti L."/>
            <person name="Westerberg I."/>
            <person name="Brannstrom I.O."/>
            <person name="Guillou S."/>
            <person name="Cros-Aarteil S."/>
            <person name="Calhoun S."/>
            <person name="Kuo A."/>
            <person name="Mondo S."/>
            <person name="Pangilinan J."/>
            <person name="Riley R."/>
            <person name="Labutti K."/>
            <person name="Andreopoulos B."/>
            <person name="Lipzen A."/>
            <person name="Chen C."/>
            <person name="Yanf M."/>
            <person name="Daum C."/>
            <person name="Ng V."/>
            <person name="Clum A."/>
            <person name="Steindorff A."/>
            <person name="Ohm R."/>
            <person name="Martin F."/>
            <person name="Silar P."/>
            <person name="Natvig D."/>
            <person name="Lalanne C."/>
            <person name="Gautier V."/>
            <person name="Ament-Velasquez S.L."/>
            <person name="Kruys A."/>
            <person name="Hutchinson M.I."/>
            <person name="Powell A.J."/>
            <person name="Barry K."/>
            <person name="Miller A.N."/>
            <person name="Grigoriev I.V."/>
            <person name="Debuchy R."/>
            <person name="Gladieux P."/>
            <person name="Thoren M.H."/>
            <person name="Johannesson H."/>
        </authorList>
    </citation>
    <scope>NUCLEOTIDE SEQUENCE</scope>
    <source>
        <strain evidence="3">CBS 314.62</strain>
    </source>
</reference>
<keyword evidence="1 3" id="KW-0808">Transferase</keyword>
<feature type="region of interest" description="Disordered" evidence="2">
    <location>
        <begin position="482"/>
        <end position="508"/>
    </location>
</feature>
<dbReference type="Proteomes" id="UP001270362">
    <property type="component" value="Unassembled WGS sequence"/>
</dbReference>
<dbReference type="GO" id="GO:0016747">
    <property type="term" value="F:acyltransferase activity, transferring groups other than amino-acyl groups"/>
    <property type="evidence" value="ECO:0007669"/>
    <property type="project" value="TreeGrafter"/>
</dbReference>
<accession>A0AAE0X662</accession>
<organism evidence="3 4">
    <name type="scientific">Podospora appendiculata</name>
    <dbReference type="NCBI Taxonomy" id="314037"/>
    <lineage>
        <taxon>Eukaryota</taxon>
        <taxon>Fungi</taxon>
        <taxon>Dikarya</taxon>
        <taxon>Ascomycota</taxon>
        <taxon>Pezizomycotina</taxon>
        <taxon>Sordariomycetes</taxon>
        <taxon>Sordariomycetidae</taxon>
        <taxon>Sordariales</taxon>
        <taxon>Podosporaceae</taxon>
        <taxon>Podospora</taxon>
    </lineage>
</organism>
<dbReference type="InterPro" id="IPR023213">
    <property type="entry name" value="CAT-like_dom_sf"/>
</dbReference>
<dbReference type="Gene3D" id="3.30.559.10">
    <property type="entry name" value="Chloramphenicol acetyltransferase-like domain"/>
    <property type="match status" value="2"/>
</dbReference>
<name>A0AAE0X662_9PEZI</name>
<evidence type="ECO:0000313" key="4">
    <source>
        <dbReference type="Proteomes" id="UP001270362"/>
    </source>
</evidence>
<comment type="caution">
    <text evidence="3">The sequence shown here is derived from an EMBL/GenBank/DDBJ whole genome shotgun (WGS) entry which is preliminary data.</text>
</comment>
<reference evidence="3" key="1">
    <citation type="journal article" date="2023" name="Mol. Phylogenet. Evol.">
        <title>Genome-scale phylogeny and comparative genomics of the fungal order Sordariales.</title>
        <authorList>
            <person name="Hensen N."/>
            <person name="Bonometti L."/>
            <person name="Westerberg I."/>
            <person name="Brannstrom I.O."/>
            <person name="Guillou S."/>
            <person name="Cros-Aarteil S."/>
            <person name="Calhoun S."/>
            <person name="Haridas S."/>
            <person name="Kuo A."/>
            <person name="Mondo S."/>
            <person name="Pangilinan J."/>
            <person name="Riley R."/>
            <person name="LaButti K."/>
            <person name="Andreopoulos B."/>
            <person name="Lipzen A."/>
            <person name="Chen C."/>
            <person name="Yan M."/>
            <person name="Daum C."/>
            <person name="Ng V."/>
            <person name="Clum A."/>
            <person name="Steindorff A."/>
            <person name="Ohm R.A."/>
            <person name="Martin F."/>
            <person name="Silar P."/>
            <person name="Natvig D.O."/>
            <person name="Lalanne C."/>
            <person name="Gautier V."/>
            <person name="Ament-Velasquez S.L."/>
            <person name="Kruys A."/>
            <person name="Hutchinson M.I."/>
            <person name="Powell A.J."/>
            <person name="Barry K."/>
            <person name="Miller A.N."/>
            <person name="Grigoriev I.V."/>
            <person name="Debuchy R."/>
            <person name="Gladieux P."/>
            <person name="Hiltunen Thoren M."/>
            <person name="Johannesson H."/>
        </authorList>
    </citation>
    <scope>NUCLEOTIDE SEQUENCE</scope>
    <source>
        <strain evidence="3">CBS 314.62</strain>
    </source>
</reference>
<protein>
    <submittedName>
        <fullName evidence="3">Transferase family-domain-containing protein</fullName>
    </submittedName>
</protein>
<dbReference type="InterPro" id="IPR050317">
    <property type="entry name" value="Plant_Fungal_Acyltransferase"/>
</dbReference>
<dbReference type="EMBL" id="JAULSO010000003">
    <property type="protein sequence ID" value="KAK3685828.1"/>
    <property type="molecule type" value="Genomic_DNA"/>
</dbReference>
<evidence type="ECO:0000256" key="2">
    <source>
        <dbReference type="SAM" id="MobiDB-lite"/>
    </source>
</evidence>
<feature type="compositionally biased region" description="Basic and acidic residues" evidence="2">
    <location>
        <begin position="486"/>
        <end position="507"/>
    </location>
</feature>
<sequence length="570" mass="63122">MPTRWISLRRLSRHAVRKSTVLPITADLQYLSPLDQLVPRGYFGETLCFPCTDDRFYELLRNGLRGATRSLPYLSSLVTRTSAGVAMGKLRLSEPGEDSLDDMLVYHEVLDEGHITYEALREASFPIGALNRDIFYPNLPPHGVYPAPVVRARVTRIRGGYVLAVLLNHSVFDGTSLNDVLDLWASSCHLTTEPDRDEFNHIVIHPSRLDRRAILGGPAAVNDKYIAKPSDIYLEVSDKECKPRSSLHSEPVTVPVDLSTTLYKIPSIKLARLKMQINNLTTRLDLGVDFVSTNDVLCALIWSAATFAKTPDPSTPRLTKCFGVRRMRHDDTWTTGIAVNVRSRLDPALPPDWLGNALGVAWVNIPGHTLRSADGSIESLAKIARVAAAIRKGITEVDDKKFKNLVHYVDGHDDFCRLRWRPVDKMFDFYITSWAGQSSMYSKEWGAGAVENAKCEAIRCLMLVLPSIACILPPRERLAASTGEHTGNDVDSAKGDVRKSGGTDVGKETSVNGDDSLILVKSNIQTKAKKGEPVDDGKDVEVAITLEHAQMKQLLASELFNMYAEVIDTC</sequence>
<dbReference type="Pfam" id="PF02458">
    <property type="entry name" value="Transferase"/>
    <property type="match status" value="1"/>
</dbReference>
<evidence type="ECO:0000313" key="3">
    <source>
        <dbReference type="EMBL" id="KAK3685828.1"/>
    </source>
</evidence>